<feature type="transmembrane region" description="Helical" evidence="7">
    <location>
        <begin position="102"/>
        <end position="130"/>
    </location>
</feature>
<dbReference type="EMBL" id="PKIG01000002">
    <property type="protein sequence ID" value="PLA04529.1"/>
    <property type="molecule type" value="Genomic_DNA"/>
</dbReference>
<feature type="domain" description="MgtC/SapB/SrpB/YhiD N-terminal" evidence="8">
    <location>
        <begin position="17"/>
        <end position="133"/>
    </location>
</feature>
<evidence type="ECO:0000256" key="6">
    <source>
        <dbReference type="ARBA" id="ARBA00023136"/>
    </source>
</evidence>
<keyword evidence="5 7" id="KW-1133">Transmembrane helix</keyword>
<keyword evidence="4 7" id="KW-0812">Transmembrane</keyword>
<evidence type="ECO:0000256" key="3">
    <source>
        <dbReference type="ARBA" id="ARBA00022475"/>
    </source>
</evidence>
<name>A0A2I1UF63_STROR</name>
<gene>
    <name evidence="9" type="ORF">CYK16_05140</name>
</gene>
<feature type="transmembrane region" description="Helical" evidence="7">
    <location>
        <begin position="12"/>
        <end position="30"/>
    </location>
</feature>
<comment type="similarity">
    <text evidence="2">Belongs to the MgtC/SapB family.</text>
</comment>
<protein>
    <submittedName>
        <fullName evidence="9">Protein sapB</fullName>
    </submittedName>
</protein>
<keyword evidence="3" id="KW-1003">Cell membrane</keyword>
<dbReference type="Pfam" id="PF02308">
    <property type="entry name" value="MgtC"/>
    <property type="match status" value="1"/>
</dbReference>
<dbReference type="GO" id="GO:0005886">
    <property type="term" value="C:plasma membrane"/>
    <property type="evidence" value="ECO:0007669"/>
    <property type="project" value="UniProtKB-SubCell"/>
</dbReference>
<dbReference type="InterPro" id="IPR049177">
    <property type="entry name" value="MgtC_SapB_SrpB_YhiD_N"/>
</dbReference>
<dbReference type="PRINTS" id="PR01837">
    <property type="entry name" value="MGTCSAPBPROT"/>
</dbReference>
<evidence type="ECO:0000256" key="5">
    <source>
        <dbReference type="ARBA" id="ARBA00022989"/>
    </source>
</evidence>
<dbReference type="PANTHER" id="PTHR33778:SF1">
    <property type="entry name" value="MAGNESIUM TRANSPORTER YHID-RELATED"/>
    <property type="match status" value="1"/>
</dbReference>
<feature type="transmembrane region" description="Helical" evidence="7">
    <location>
        <begin position="42"/>
        <end position="60"/>
    </location>
</feature>
<dbReference type="PANTHER" id="PTHR33778">
    <property type="entry name" value="PROTEIN MGTC"/>
    <property type="match status" value="1"/>
</dbReference>
<dbReference type="Proteomes" id="UP000234761">
    <property type="component" value="Unassembled WGS sequence"/>
</dbReference>
<dbReference type="InterPro" id="IPR003416">
    <property type="entry name" value="MgtC/SapB/SrpB/YhiD_fam"/>
</dbReference>
<comment type="caution">
    <text evidence="9">The sequence shown here is derived from an EMBL/GenBank/DDBJ whole genome shotgun (WGS) entry which is preliminary data.</text>
</comment>
<sequence length="226" mass="25262">MLDTIALPIEVRYIILILLSCFSGFIIGYERKSKHKQAGRKTHILVALTATLMMILSKEAFLDTPNYDTSRVAAQIVSGISFIGGDIIFMRDKKISGITTAAGIWATAGIGMAIGEGFAFLGLFCSLIVVSVQKSSSKFLKSDTHYHIRMTGFVTNKPSIDTLNILIEQKGFYNLNIDMDRNESGYNLTIRANHDKSISYKNMAEVLWQCDENFYINQVKIVSLER</sequence>
<keyword evidence="10" id="KW-1185">Reference proteome</keyword>
<evidence type="ECO:0000256" key="4">
    <source>
        <dbReference type="ARBA" id="ARBA00022692"/>
    </source>
</evidence>
<evidence type="ECO:0000256" key="1">
    <source>
        <dbReference type="ARBA" id="ARBA00004651"/>
    </source>
</evidence>
<feature type="transmembrane region" description="Helical" evidence="7">
    <location>
        <begin position="72"/>
        <end position="90"/>
    </location>
</feature>
<evidence type="ECO:0000259" key="8">
    <source>
        <dbReference type="Pfam" id="PF02308"/>
    </source>
</evidence>
<dbReference type="RefSeq" id="WP_101776735.1">
    <property type="nucleotide sequence ID" value="NZ_PKIG01000002.1"/>
</dbReference>
<evidence type="ECO:0000256" key="2">
    <source>
        <dbReference type="ARBA" id="ARBA00009298"/>
    </source>
</evidence>
<reference evidence="9 10" key="1">
    <citation type="submission" date="2017-12" db="EMBL/GenBank/DDBJ databases">
        <title>Phylogenetic diversity of female urinary microbiome.</title>
        <authorList>
            <person name="Thomas-White K."/>
            <person name="Wolfe A.J."/>
        </authorList>
    </citation>
    <scope>NUCLEOTIDE SEQUENCE [LARGE SCALE GENOMIC DNA]</scope>
    <source>
        <strain evidence="9 10">UMB0832</strain>
    </source>
</reference>
<comment type="subcellular location">
    <subcellularLocation>
        <location evidence="1">Cell membrane</location>
        <topology evidence="1">Multi-pass membrane protein</topology>
    </subcellularLocation>
</comment>
<evidence type="ECO:0000313" key="9">
    <source>
        <dbReference type="EMBL" id="PLA04529.1"/>
    </source>
</evidence>
<accession>A0A2I1UF63</accession>
<keyword evidence="6 7" id="KW-0472">Membrane</keyword>
<evidence type="ECO:0000256" key="7">
    <source>
        <dbReference type="SAM" id="Phobius"/>
    </source>
</evidence>
<organism evidence="9 10">
    <name type="scientific">Streptococcus oralis subsp. dentisani</name>
    <dbReference type="NCBI Taxonomy" id="1458253"/>
    <lineage>
        <taxon>Bacteria</taxon>
        <taxon>Bacillati</taxon>
        <taxon>Bacillota</taxon>
        <taxon>Bacilli</taxon>
        <taxon>Lactobacillales</taxon>
        <taxon>Streptococcaceae</taxon>
        <taxon>Streptococcus</taxon>
    </lineage>
</organism>
<proteinExistence type="inferred from homology"/>
<dbReference type="AlphaFoldDB" id="A0A2I1UF63"/>
<evidence type="ECO:0000313" key="10">
    <source>
        <dbReference type="Proteomes" id="UP000234761"/>
    </source>
</evidence>